<proteinExistence type="predicted"/>
<dbReference type="RefSeq" id="WP_060787088.1">
    <property type="nucleotide sequence ID" value="NZ_JBLLQE010000008.1"/>
</dbReference>
<feature type="transmembrane region" description="Helical" evidence="1">
    <location>
        <begin position="174"/>
        <end position="193"/>
    </location>
</feature>
<organism evidence="3 4">
    <name type="scientific">Gardnerella vaginalis</name>
    <dbReference type="NCBI Taxonomy" id="2702"/>
    <lineage>
        <taxon>Bacteria</taxon>
        <taxon>Bacillati</taxon>
        <taxon>Actinomycetota</taxon>
        <taxon>Actinomycetes</taxon>
        <taxon>Bifidobacteriales</taxon>
        <taxon>Bifidobacteriaceae</taxon>
        <taxon>Gardnerella</taxon>
    </lineage>
</organism>
<feature type="transmembrane region" description="Helical" evidence="1">
    <location>
        <begin position="70"/>
        <end position="92"/>
    </location>
</feature>
<feature type="transmembrane region" description="Helical" evidence="1">
    <location>
        <begin position="274"/>
        <end position="296"/>
    </location>
</feature>
<comment type="caution">
    <text evidence="3">The sequence shown here is derived from an EMBL/GenBank/DDBJ whole genome shotgun (WGS) entry which is preliminary data.</text>
</comment>
<dbReference type="Proteomes" id="UP000070558">
    <property type="component" value="Unassembled WGS sequence"/>
</dbReference>
<protein>
    <recommendedName>
        <fullName evidence="2">Membrane iron-sulfur containing protein FtrD-like domain-containing protein</fullName>
    </recommendedName>
</protein>
<evidence type="ECO:0000256" key="1">
    <source>
        <dbReference type="SAM" id="Phobius"/>
    </source>
</evidence>
<feature type="transmembrane region" description="Helical" evidence="1">
    <location>
        <begin position="147"/>
        <end position="168"/>
    </location>
</feature>
<dbReference type="InterPro" id="IPR018758">
    <property type="entry name" value="FtrD-like"/>
</dbReference>
<sequence>MLRMFVTVLPGLLPLALLTMGLSATLSVGEGRDKPISSRWRFFGLIFGTVAALVFAFLRASVVINQRNFVNLPALCIAVPLDVATIACIAVSGKTVAKWRKNPLLLHISNAIGALCLAFTVFYALPDVILQLTIFVDSSTPPFTSSMLLRALGFILGAAAAICISLMVRSLRTTASIGAFKIAIILSLIILLIQHLTSLLQIMQGSILLYIDDFSFSILVWLINNAPLIIIAQICVFLIPAVSSIIRGARTKVVGENPAQIRAKRAFKRKSRRSALAALMAAIVVILTLTAGVSLMNIKPTLTPPEPYELHDGVATINFVQISDGHLHRFQYKAKDGTIMRFIIIKKNGGAYGVGLDACENCGDAGYYEKDGKIICRKCDVAINLATIGFKGGCNPIPFPYKAGGGKITIHTADLDVLSSHFK</sequence>
<dbReference type="AlphaFoldDB" id="A0A133NNQ3"/>
<reference evidence="3 4" key="1">
    <citation type="submission" date="2016-01" db="EMBL/GenBank/DDBJ databases">
        <authorList>
            <person name="Oliw E.H."/>
        </authorList>
    </citation>
    <scope>NUCLEOTIDE SEQUENCE [LARGE SCALE GENOMIC DNA]</scope>
    <source>
        <strain evidence="3 4">GED7760B</strain>
    </source>
</reference>
<feature type="transmembrane region" description="Helical" evidence="1">
    <location>
        <begin position="39"/>
        <end position="58"/>
    </location>
</feature>
<keyword evidence="1" id="KW-0472">Membrane</keyword>
<name>A0A133NNQ3_GARVA</name>
<dbReference type="Pfam" id="PF10080">
    <property type="entry name" value="FtrD-like"/>
    <property type="match status" value="1"/>
</dbReference>
<dbReference type="PATRIC" id="fig|2702.99.peg.922"/>
<feature type="transmembrane region" description="Helical" evidence="1">
    <location>
        <begin position="104"/>
        <end position="126"/>
    </location>
</feature>
<dbReference type="OrthoDB" id="9792533at2"/>
<dbReference type="EMBL" id="LRQA01000041">
    <property type="protein sequence ID" value="KXA17900.1"/>
    <property type="molecule type" value="Genomic_DNA"/>
</dbReference>
<evidence type="ECO:0000313" key="3">
    <source>
        <dbReference type="EMBL" id="KXA17900.1"/>
    </source>
</evidence>
<feature type="domain" description="Membrane iron-sulfur containing protein FtrD-like" evidence="2">
    <location>
        <begin position="322"/>
        <end position="421"/>
    </location>
</feature>
<accession>A0A133NNQ3</accession>
<evidence type="ECO:0000259" key="2">
    <source>
        <dbReference type="Pfam" id="PF10080"/>
    </source>
</evidence>
<keyword evidence="1" id="KW-1133">Transmembrane helix</keyword>
<keyword evidence="1" id="KW-0812">Transmembrane</keyword>
<gene>
    <name evidence="3" type="ORF">HMPREF3216_00944</name>
</gene>
<evidence type="ECO:0000313" key="4">
    <source>
        <dbReference type="Proteomes" id="UP000070558"/>
    </source>
</evidence>